<proteinExistence type="predicted"/>
<dbReference type="PANTHER" id="PTHR21174:SF0">
    <property type="entry name" value="HD PHOSPHOHYDROLASE FAMILY PROTEIN-RELATED"/>
    <property type="match status" value="1"/>
</dbReference>
<dbReference type="PANTHER" id="PTHR21174">
    <property type="match status" value="1"/>
</dbReference>
<comment type="caution">
    <text evidence="1">The sequence shown here is derived from an EMBL/GenBank/DDBJ whole genome shotgun (WGS) entry which is preliminary data.</text>
</comment>
<gene>
    <name evidence="1" type="ORF">AACH06_28045</name>
</gene>
<sequence length="211" mass="23887">MTPRDLEEAPLWWQECWADLGVAAPADELARVLAAWSEPGRHYHDLRHLRECLQRWQAWRSLAQRPGEVGLALWYHDIVYDPKASDNERRSADRAAAVMRAHGAPPEAADRVHELVMATCHDAPAHTPDAQLLVDIDLAVLGATPARFDEYDRDVRAEYGWVPEAVYRERRAEVLAQFLQRDRLYHSAPAFDALEQAARANLAAAIARLRG</sequence>
<keyword evidence="2" id="KW-1185">Reference proteome</keyword>
<dbReference type="RefSeq" id="WP_341429116.1">
    <property type="nucleotide sequence ID" value="NZ_JBBUTG010000033.1"/>
</dbReference>
<dbReference type="Proteomes" id="UP001371218">
    <property type="component" value="Unassembled WGS sequence"/>
</dbReference>
<evidence type="ECO:0000313" key="1">
    <source>
        <dbReference type="EMBL" id="MEK8034687.1"/>
    </source>
</evidence>
<dbReference type="InterPro" id="IPR009218">
    <property type="entry name" value="HD_phosphohydro"/>
</dbReference>
<dbReference type="SUPFAM" id="SSF109604">
    <property type="entry name" value="HD-domain/PDEase-like"/>
    <property type="match status" value="1"/>
</dbReference>
<evidence type="ECO:0000313" key="2">
    <source>
        <dbReference type="Proteomes" id="UP001371218"/>
    </source>
</evidence>
<dbReference type="PIRSF" id="PIRSF035170">
    <property type="entry name" value="HD_phosphohydro"/>
    <property type="match status" value="1"/>
</dbReference>
<reference evidence="1 2" key="1">
    <citation type="submission" date="2024-04" db="EMBL/GenBank/DDBJ databases">
        <title>Novel species of the genus Ideonella isolated from streams.</title>
        <authorList>
            <person name="Lu H."/>
        </authorList>
    </citation>
    <scope>NUCLEOTIDE SEQUENCE [LARGE SCALE GENOMIC DNA]</scope>
    <source>
        <strain evidence="1 2">DXS29W</strain>
    </source>
</reference>
<accession>A0ABU9BXH9</accession>
<organism evidence="1 2">
    <name type="scientific">Ideonella lacteola</name>
    <dbReference type="NCBI Taxonomy" id="2984193"/>
    <lineage>
        <taxon>Bacteria</taxon>
        <taxon>Pseudomonadati</taxon>
        <taxon>Pseudomonadota</taxon>
        <taxon>Betaproteobacteria</taxon>
        <taxon>Burkholderiales</taxon>
        <taxon>Sphaerotilaceae</taxon>
        <taxon>Ideonella</taxon>
    </lineage>
</organism>
<protein>
    <submittedName>
        <fullName evidence="1">N-methyl-D-aspartate receptor NMDAR2C subunit</fullName>
    </submittedName>
</protein>
<dbReference type="EMBL" id="JBBUTG010000033">
    <property type="protein sequence ID" value="MEK8034687.1"/>
    <property type="molecule type" value="Genomic_DNA"/>
</dbReference>
<name>A0ABU9BXH9_9BURK</name>
<keyword evidence="1" id="KW-0675">Receptor</keyword>